<proteinExistence type="predicted"/>
<protein>
    <submittedName>
        <fullName evidence="1">Uncharacterized protein</fullName>
    </submittedName>
</protein>
<gene>
    <name evidence="1" type="ORF">Din_046641</name>
</gene>
<accession>A0A5B7C855</accession>
<organism evidence="1">
    <name type="scientific">Davidia involucrata</name>
    <name type="common">Dove tree</name>
    <dbReference type="NCBI Taxonomy" id="16924"/>
    <lineage>
        <taxon>Eukaryota</taxon>
        <taxon>Viridiplantae</taxon>
        <taxon>Streptophyta</taxon>
        <taxon>Embryophyta</taxon>
        <taxon>Tracheophyta</taxon>
        <taxon>Spermatophyta</taxon>
        <taxon>Magnoliopsida</taxon>
        <taxon>eudicotyledons</taxon>
        <taxon>Gunneridae</taxon>
        <taxon>Pentapetalae</taxon>
        <taxon>asterids</taxon>
        <taxon>Cornales</taxon>
        <taxon>Nyssaceae</taxon>
        <taxon>Davidia</taxon>
    </lineage>
</organism>
<evidence type="ECO:0000313" key="1">
    <source>
        <dbReference type="EMBL" id="MPA77200.1"/>
    </source>
</evidence>
<reference evidence="1" key="1">
    <citation type="submission" date="2019-08" db="EMBL/GenBank/DDBJ databases">
        <title>Reference gene set and small RNA set construction with multiple tissues from Davidia involucrata Baill.</title>
        <authorList>
            <person name="Yang H."/>
            <person name="Zhou C."/>
            <person name="Li G."/>
            <person name="Wang J."/>
            <person name="Gao P."/>
            <person name="Wang M."/>
            <person name="Wang R."/>
            <person name="Zhao Y."/>
        </authorList>
    </citation>
    <scope>NUCLEOTIDE SEQUENCE</scope>
    <source>
        <tissue evidence="1">Mixed with DoveR01_LX</tissue>
    </source>
</reference>
<dbReference type="EMBL" id="GHES01046641">
    <property type="protein sequence ID" value="MPA77200.1"/>
    <property type="molecule type" value="Transcribed_RNA"/>
</dbReference>
<sequence>MQRFKLQYIEWNHPSYSWKFDLHGEIVSAWEQADWIHSPRAWKYDKAPLSVVLRQDDICIKTCEAKLTSGTIFLSISIWLLWRFRAKLKARECCQGGKK</sequence>
<name>A0A5B7C855_DAVIN</name>
<dbReference type="AlphaFoldDB" id="A0A5B7C855"/>